<dbReference type="InParanoid" id="A0A165BFE7"/>
<protein>
    <recommendedName>
        <fullName evidence="3">Fungal N-terminal domain-containing protein</fullName>
    </recommendedName>
</protein>
<reference evidence="1 2" key="1">
    <citation type="journal article" date="2016" name="Mol. Biol. Evol.">
        <title>Comparative Genomics of Early-Diverging Mushroom-Forming Fungi Provides Insights into the Origins of Lignocellulose Decay Capabilities.</title>
        <authorList>
            <person name="Nagy L.G."/>
            <person name="Riley R."/>
            <person name="Tritt A."/>
            <person name="Adam C."/>
            <person name="Daum C."/>
            <person name="Floudas D."/>
            <person name="Sun H."/>
            <person name="Yadav J.S."/>
            <person name="Pangilinan J."/>
            <person name="Larsson K.H."/>
            <person name="Matsuura K."/>
            <person name="Barry K."/>
            <person name="Labutti K."/>
            <person name="Kuo R."/>
            <person name="Ohm R.A."/>
            <person name="Bhattacharya S.S."/>
            <person name="Shirouzu T."/>
            <person name="Yoshinaga Y."/>
            <person name="Martin F.M."/>
            <person name="Grigoriev I.V."/>
            <person name="Hibbett D.S."/>
        </authorList>
    </citation>
    <scope>NUCLEOTIDE SEQUENCE [LARGE SCALE GENOMIC DNA]</scope>
    <source>
        <strain evidence="1 2">HHB12029</strain>
    </source>
</reference>
<dbReference type="Proteomes" id="UP000077266">
    <property type="component" value="Unassembled WGS sequence"/>
</dbReference>
<organism evidence="1 2">
    <name type="scientific">Exidia glandulosa HHB12029</name>
    <dbReference type="NCBI Taxonomy" id="1314781"/>
    <lineage>
        <taxon>Eukaryota</taxon>
        <taxon>Fungi</taxon>
        <taxon>Dikarya</taxon>
        <taxon>Basidiomycota</taxon>
        <taxon>Agaricomycotina</taxon>
        <taxon>Agaricomycetes</taxon>
        <taxon>Auriculariales</taxon>
        <taxon>Exidiaceae</taxon>
        <taxon>Exidia</taxon>
    </lineage>
</organism>
<name>A0A165BFE7_EXIGL</name>
<evidence type="ECO:0000313" key="1">
    <source>
        <dbReference type="EMBL" id="KZV80528.1"/>
    </source>
</evidence>
<proteinExistence type="predicted"/>
<accession>A0A165BFE7</accession>
<evidence type="ECO:0008006" key="3">
    <source>
        <dbReference type="Google" id="ProtNLM"/>
    </source>
</evidence>
<gene>
    <name evidence="1" type="ORF">EXIGLDRAFT_756187</name>
</gene>
<sequence length="459" mass="51296">MSPISVTGVGDLISLAHLAWEIVAILYDASATSKDLLSLAGDIAAVPTALDSAVKILSSRADVPSQAVTTITHAFRTCEEILQHLHRYICSNREGNEDRRRVWGSVRAAFSWSAFGGKAEVEGLRIRLGEQLSLINIFLTEFQSETVMEISARTQQQSVVMKRVVDLLTSLPPAVHYDVPFVVFEMGGQGALPLIKLPYLMFLESLLVLTGSNPFLQPRGRNTIHTHRILLDTEIPCGCYFYFEYYTYRDPTNHGEQSVLVSPLHHGVRKGSHQNEQKCFWGIDICGMGSRRRGKVHRETLDSGTVDVDTGVCHHWIVAIDNDYRCDTSPLEFQVVPLYDRRALYLYPKLTIQSIPVDEVEIFTSATSAYESQYLWATVTDVAGSLDRERKAGHAQKLRNDRFPASDRFPANDDINLMSGAISLNFSQKLRLAQMHGNVEKDGQKLSAANHRSKGMVML</sequence>
<keyword evidence="2" id="KW-1185">Reference proteome</keyword>
<dbReference type="OrthoDB" id="195446at2759"/>
<evidence type="ECO:0000313" key="2">
    <source>
        <dbReference type="Proteomes" id="UP000077266"/>
    </source>
</evidence>
<dbReference type="EMBL" id="KV426473">
    <property type="protein sequence ID" value="KZV80528.1"/>
    <property type="molecule type" value="Genomic_DNA"/>
</dbReference>
<dbReference type="AlphaFoldDB" id="A0A165BFE7"/>